<keyword evidence="6" id="KW-1185">Reference proteome</keyword>
<sequence>MLELGEDPNCVTFIGVLSACGHVGLVEEGFYYLYELMKQKGIKPGLEHYMCIIDMLIKAGQLNEALSFILSTPSKWDVFGWTTLLSACRAHQNYSLGIRVAELIPDDVANKVSKSCGVTEVGELMDIKEERGGGWMETENDTFSLVSVDNGDPGFLFADIKIPPDQDGMKGDNIDGYHSEELGLAYALSTTDKTIPIYIIKASGKISAASHSLIKLISKVTDRLITVRDAYQFHTFQDGRCSCADYW</sequence>
<organism evidence="5 6">
    <name type="scientific">Lactuca sativa</name>
    <name type="common">Garden lettuce</name>
    <dbReference type="NCBI Taxonomy" id="4236"/>
    <lineage>
        <taxon>Eukaryota</taxon>
        <taxon>Viridiplantae</taxon>
        <taxon>Streptophyta</taxon>
        <taxon>Embryophyta</taxon>
        <taxon>Tracheophyta</taxon>
        <taxon>Spermatophyta</taxon>
        <taxon>Magnoliopsida</taxon>
        <taxon>eudicotyledons</taxon>
        <taxon>Gunneridae</taxon>
        <taxon>Pentapetalae</taxon>
        <taxon>asterids</taxon>
        <taxon>campanulids</taxon>
        <taxon>Asterales</taxon>
        <taxon>Asteraceae</taxon>
        <taxon>Cichorioideae</taxon>
        <taxon>Cichorieae</taxon>
        <taxon>Lactucinae</taxon>
        <taxon>Lactuca</taxon>
    </lineage>
</organism>
<proteinExistence type="inferred from homology"/>
<dbReference type="GO" id="GO:0003723">
    <property type="term" value="F:RNA binding"/>
    <property type="evidence" value="ECO:0007669"/>
    <property type="project" value="InterPro"/>
</dbReference>
<dbReference type="EMBL" id="NBSK02000003">
    <property type="protein sequence ID" value="KAJ0216244.1"/>
    <property type="molecule type" value="Genomic_DNA"/>
</dbReference>
<dbReference type="PANTHER" id="PTHR47926:SF385">
    <property type="entry name" value="DYW DOMAIN-CONTAINING PROTEIN"/>
    <property type="match status" value="1"/>
</dbReference>
<evidence type="ECO:0000256" key="1">
    <source>
        <dbReference type="ARBA" id="ARBA00006643"/>
    </source>
</evidence>
<dbReference type="PROSITE" id="PS51375">
    <property type="entry name" value="PPR"/>
    <property type="match status" value="1"/>
</dbReference>
<dbReference type="PANTHER" id="PTHR47926">
    <property type="entry name" value="PENTATRICOPEPTIDE REPEAT-CONTAINING PROTEIN"/>
    <property type="match status" value="1"/>
</dbReference>
<evidence type="ECO:0000259" key="4">
    <source>
        <dbReference type="Pfam" id="PF14432"/>
    </source>
</evidence>
<comment type="similarity">
    <text evidence="1">Belongs to the PPR family. PCMP-H subfamily.</text>
</comment>
<accession>A0A9R1XNK8</accession>
<comment type="caution">
    <text evidence="5">The sequence shown here is derived from an EMBL/GenBank/DDBJ whole genome shotgun (WGS) entry which is preliminary data.</text>
</comment>
<gene>
    <name evidence="5" type="ORF">LSAT_V11C300113440</name>
</gene>
<evidence type="ECO:0000313" key="6">
    <source>
        <dbReference type="Proteomes" id="UP000235145"/>
    </source>
</evidence>
<keyword evidence="2" id="KW-0677">Repeat</keyword>
<evidence type="ECO:0000313" key="5">
    <source>
        <dbReference type="EMBL" id="KAJ0216244.1"/>
    </source>
</evidence>
<dbReference type="GO" id="GO:0009451">
    <property type="term" value="P:RNA modification"/>
    <property type="evidence" value="ECO:0007669"/>
    <property type="project" value="InterPro"/>
</dbReference>
<dbReference type="Pfam" id="PF13812">
    <property type="entry name" value="PPR_3"/>
    <property type="match status" value="1"/>
</dbReference>
<dbReference type="InterPro" id="IPR002885">
    <property type="entry name" value="PPR_rpt"/>
</dbReference>
<dbReference type="Gene3D" id="1.25.40.10">
    <property type="entry name" value="Tetratricopeptide repeat domain"/>
    <property type="match status" value="1"/>
</dbReference>
<evidence type="ECO:0000256" key="3">
    <source>
        <dbReference type="PROSITE-ProRule" id="PRU00708"/>
    </source>
</evidence>
<dbReference type="Pfam" id="PF14432">
    <property type="entry name" value="DYW_deaminase"/>
    <property type="match status" value="1"/>
</dbReference>
<reference evidence="5 6" key="1">
    <citation type="journal article" date="2017" name="Nat. Commun.">
        <title>Genome assembly with in vitro proximity ligation data and whole-genome triplication in lettuce.</title>
        <authorList>
            <person name="Reyes-Chin-Wo S."/>
            <person name="Wang Z."/>
            <person name="Yang X."/>
            <person name="Kozik A."/>
            <person name="Arikit S."/>
            <person name="Song C."/>
            <person name="Xia L."/>
            <person name="Froenicke L."/>
            <person name="Lavelle D.O."/>
            <person name="Truco M.J."/>
            <person name="Xia R."/>
            <person name="Zhu S."/>
            <person name="Xu C."/>
            <person name="Xu H."/>
            <person name="Xu X."/>
            <person name="Cox K."/>
            <person name="Korf I."/>
            <person name="Meyers B.C."/>
            <person name="Michelmore R.W."/>
        </authorList>
    </citation>
    <scope>NUCLEOTIDE SEQUENCE [LARGE SCALE GENOMIC DNA]</scope>
    <source>
        <strain evidence="6">cv. Salinas</strain>
        <tissue evidence="5">Seedlings</tissue>
    </source>
</reference>
<dbReference type="InterPro" id="IPR011990">
    <property type="entry name" value="TPR-like_helical_dom_sf"/>
</dbReference>
<dbReference type="InterPro" id="IPR046960">
    <property type="entry name" value="PPR_At4g14850-like_plant"/>
</dbReference>
<evidence type="ECO:0000256" key="2">
    <source>
        <dbReference type="ARBA" id="ARBA00022737"/>
    </source>
</evidence>
<name>A0A9R1XNK8_LACSA</name>
<dbReference type="InterPro" id="IPR032867">
    <property type="entry name" value="DYW_dom"/>
</dbReference>
<feature type="repeat" description="PPR" evidence="3">
    <location>
        <begin position="9"/>
        <end position="44"/>
    </location>
</feature>
<dbReference type="NCBIfam" id="TIGR00756">
    <property type="entry name" value="PPR"/>
    <property type="match status" value="1"/>
</dbReference>
<dbReference type="GO" id="GO:0008270">
    <property type="term" value="F:zinc ion binding"/>
    <property type="evidence" value="ECO:0007669"/>
    <property type="project" value="InterPro"/>
</dbReference>
<protein>
    <recommendedName>
        <fullName evidence="4">DYW domain-containing protein</fullName>
    </recommendedName>
</protein>
<feature type="domain" description="DYW" evidence="4">
    <location>
        <begin position="175"/>
        <end position="247"/>
    </location>
</feature>
<dbReference type="AlphaFoldDB" id="A0A9R1XNK8"/>
<dbReference type="Proteomes" id="UP000235145">
    <property type="component" value="Unassembled WGS sequence"/>
</dbReference>